<dbReference type="RefSeq" id="WP_132083706.1">
    <property type="nucleotide sequence ID" value="NZ_SLUI01000026.1"/>
</dbReference>
<evidence type="ECO:0000256" key="1">
    <source>
        <dbReference type="ARBA" id="ARBA00022737"/>
    </source>
</evidence>
<protein>
    <submittedName>
        <fullName evidence="4">Tetratricopeptide repeat protein</fullName>
    </submittedName>
</protein>
<dbReference type="Gene3D" id="1.25.40.10">
    <property type="entry name" value="Tetratricopeptide repeat domain"/>
    <property type="match status" value="3"/>
</dbReference>
<accession>A0A4R1PKX4</accession>
<evidence type="ECO:0000256" key="3">
    <source>
        <dbReference type="PROSITE-ProRule" id="PRU00339"/>
    </source>
</evidence>
<reference evidence="4 5" key="1">
    <citation type="submission" date="2019-03" db="EMBL/GenBank/DDBJ databases">
        <title>Genomic Encyclopedia of Type Strains, Phase IV (KMG-IV): sequencing the most valuable type-strain genomes for metagenomic binning, comparative biology and taxonomic classification.</title>
        <authorList>
            <person name="Goeker M."/>
        </authorList>
    </citation>
    <scope>NUCLEOTIDE SEQUENCE [LARGE SCALE GENOMIC DNA]</scope>
    <source>
        <strain evidence="4 5">DSM 15969</strain>
    </source>
</reference>
<feature type="repeat" description="TPR" evidence="3">
    <location>
        <begin position="280"/>
        <end position="313"/>
    </location>
</feature>
<dbReference type="SMART" id="SM00028">
    <property type="entry name" value="TPR"/>
    <property type="match status" value="6"/>
</dbReference>
<proteinExistence type="predicted"/>
<dbReference type="PANTHER" id="PTHR44858:SF1">
    <property type="entry name" value="UDP-N-ACETYLGLUCOSAMINE--PEPTIDE N-ACETYLGLUCOSAMINYLTRANSFERASE SPINDLY-RELATED"/>
    <property type="match status" value="1"/>
</dbReference>
<organism evidence="4 5">
    <name type="scientific">Anaerospora hongkongensis</name>
    <dbReference type="NCBI Taxonomy" id="244830"/>
    <lineage>
        <taxon>Bacteria</taxon>
        <taxon>Bacillati</taxon>
        <taxon>Bacillota</taxon>
        <taxon>Negativicutes</taxon>
        <taxon>Selenomonadales</taxon>
        <taxon>Sporomusaceae</taxon>
        <taxon>Anaerospora</taxon>
    </lineage>
</organism>
<keyword evidence="1" id="KW-0677">Repeat</keyword>
<sequence length="599" mass="67173">MDEQLQQVFAQAKEQLDNKKYRAALGDFTYVLEREKDWPEALFYRGWARFYNLDKLGAADDIARALELKPELAAVLVDTGIPVRELSKQLNSRACRSIGAGRPQDALREVAGALLIEPDYTMAKLTMGEAYVAMEEPIAAMDWLEKAVTTAAEYAGEIDTYDCYAPLRGYPRYQKLIGNEKTISVEAETLLTQAKEQFATKQYQEALAACEQALVLAPDWPEALLYCGLVKYRLAGNTGWVTELLYKSGGLDDLAKALDYDPSLEEALQDKGPLSSEMLAKALNDRGCDSIETKQYKEAFRDIKQALRLQPEYVIAYLTMAEYYMAWSKHEEALNWLEKAAALDTKIIAEIDTYECFRPLRVYERYRPFASEAPPVTDKSFYVLEMFVEPGAMREYIRFASGSLQHIEQVMIACIKGGLGFYKLVSYGQHIRLYRFEQGQKVLGLNLLPFILVTVPGQLTASFAETGKPNILDMEGNPLPASIEKTVIKKHKRTGASYEMKESISRDKYLSDLLWDYRACAEAKETLFVTPFAEVIGALEGIPLAGGEEAETAEGVFVADEVSEEESGNTCSMEEYLSVMRGKSNIEEVSEEKCLGGEV</sequence>
<gene>
    <name evidence="4" type="ORF">EV210_12624</name>
</gene>
<name>A0A4R1PKX4_9FIRM</name>
<evidence type="ECO:0000313" key="5">
    <source>
        <dbReference type="Proteomes" id="UP000295063"/>
    </source>
</evidence>
<dbReference type="SUPFAM" id="SSF48452">
    <property type="entry name" value="TPR-like"/>
    <property type="match status" value="2"/>
</dbReference>
<dbReference type="AlphaFoldDB" id="A0A4R1PKX4"/>
<dbReference type="GO" id="GO:0009279">
    <property type="term" value="C:cell outer membrane"/>
    <property type="evidence" value="ECO:0007669"/>
    <property type="project" value="TreeGrafter"/>
</dbReference>
<dbReference type="EMBL" id="SLUI01000026">
    <property type="protein sequence ID" value="TCL31812.1"/>
    <property type="molecule type" value="Genomic_DNA"/>
</dbReference>
<comment type="caution">
    <text evidence="4">The sequence shown here is derived from an EMBL/GenBank/DDBJ whole genome shotgun (WGS) entry which is preliminary data.</text>
</comment>
<keyword evidence="2 3" id="KW-0802">TPR repeat</keyword>
<dbReference type="PROSITE" id="PS50005">
    <property type="entry name" value="TPR"/>
    <property type="match status" value="1"/>
</dbReference>
<keyword evidence="5" id="KW-1185">Reference proteome</keyword>
<evidence type="ECO:0000256" key="2">
    <source>
        <dbReference type="ARBA" id="ARBA00022803"/>
    </source>
</evidence>
<dbReference type="GO" id="GO:0046813">
    <property type="term" value="P:receptor-mediated virion attachment to host cell"/>
    <property type="evidence" value="ECO:0007669"/>
    <property type="project" value="TreeGrafter"/>
</dbReference>
<dbReference type="PANTHER" id="PTHR44858">
    <property type="entry name" value="TETRATRICOPEPTIDE REPEAT PROTEIN 6"/>
    <property type="match status" value="1"/>
</dbReference>
<evidence type="ECO:0000313" key="4">
    <source>
        <dbReference type="EMBL" id="TCL31812.1"/>
    </source>
</evidence>
<dbReference type="InterPro" id="IPR019734">
    <property type="entry name" value="TPR_rpt"/>
</dbReference>
<dbReference type="OrthoDB" id="2080803at2"/>
<dbReference type="InterPro" id="IPR050498">
    <property type="entry name" value="Ycf3"/>
</dbReference>
<dbReference type="Proteomes" id="UP000295063">
    <property type="component" value="Unassembled WGS sequence"/>
</dbReference>
<dbReference type="InterPro" id="IPR011990">
    <property type="entry name" value="TPR-like_helical_dom_sf"/>
</dbReference>